<dbReference type="PROSITE" id="PS01137">
    <property type="entry name" value="TATD_1"/>
    <property type="match status" value="1"/>
</dbReference>
<proteinExistence type="inferred from homology"/>
<dbReference type="PANTHER" id="PTHR46124:SF2">
    <property type="entry name" value="D-AMINOACYL-TRNA DEACYLASE"/>
    <property type="match status" value="1"/>
</dbReference>
<organism evidence="4 5">
    <name type="scientific">Pontibacter diazotrophicus</name>
    <dbReference type="NCBI Taxonomy" id="1400979"/>
    <lineage>
        <taxon>Bacteria</taxon>
        <taxon>Pseudomonadati</taxon>
        <taxon>Bacteroidota</taxon>
        <taxon>Cytophagia</taxon>
        <taxon>Cytophagales</taxon>
        <taxon>Hymenobacteraceae</taxon>
        <taxon>Pontibacter</taxon>
    </lineage>
</organism>
<feature type="binding site" evidence="3">
    <location>
        <position position="199"/>
    </location>
    <ligand>
        <name>a divalent metal cation</name>
        <dbReference type="ChEBI" id="CHEBI:60240"/>
        <label>1</label>
    </ligand>
</feature>
<keyword evidence="5" id="KW-1185">Reference proteome</keyword>
<keyword evidence="2" id="KW-0378">Hydrolase</keyword>
<dbReference type="InterPro" id="IPR018228">
    <property type="entry name" value="DNase_TatD-rel_CS"/>
</dbReference>
<dbReference type="InterPro" id="IPR032466">
    <property type="entry name" value="Metal_Hydrolase"/>
</dbReference>
<evidence type="ECO:0000256" key="2">
    <source>
        <dbReference type="ARBA" id="ARBA00022801"/>
    </source>
</evidence>
<evidence type="ECO:0000313" key="4">
    <source>
        <dbReference type="EMBL" id="RDV13348.1"/>
    </source>
</evidence>
<dbReference type="RefSeq" id="WP_115567405.1">
    <property type="nucleotide sequence ID" value="NZ_QRGR01000025.1"/>
</dbReference>
<dbReference type="SUPFAM" id="SSF51556">
    <property type="entry name" value="Metallo-dependent hydrolases"/>
    <property type="match status" value="1"/>
</dbReference>
<dbReference type="EMBL" id="QRGR01000025">
    <property type="protein sequence ID" value="RDV13348.1"/>
    <property type="molecule type" value="Genomic_DNA"/>
</dbReference>
<gene>
    <name evidence="4" type="ORF">DXT99_20230</name>
</gene>
<dbReference type="InterPro" id="IPR049677">
    <property type="entry name" value="QatD"/>
</dbReference>
<keyword evidence="3" id="KW-0479">Metal-binding</keyword>
<reference evidence="5" key="1">
    <citation type="submission" date="2018-08" db="EMBL/GenBank/DDBJ databases">
        <authorList>
            <person name="Liu Z.-W."/>
            <person name="Du Z.-J."/>
        </authorList>
    </citation>
    <scope>NUCLEOTIDE SEQUENCE [LARGE SCALE GENOMIC DNA]</scope>
    <source>
        <strain evidence="5">H4X</strain>
    </source>
</reference>
<comment type="similarity">
    <text evidence="1">Belongs to the metallo-dependent hydrolases superfamily. TatD-type hydrolase family.</text>
</comment>
<dbReference type="GO" id="GO:0016788">
    <property type="term" value="F:hydrolase activity, acting on ester bonds"/>
    <property type="evidence" value="ECO:0007669"/>
    <property type="project" value="InterPro"/>
</dbReference>
<accession>A0A3D8L7G9</accession>
<feature type="binding site" evidence="3">
    <location>
        <position position="8"/>
    </location>
    <ligand>
        <name>a divalent metal cation</name>
        <dbReference type="ChEBI" id="CHEBI:60240"/>
        <label>1</label>
    </ligand>
</feature>
<sequence length="248" mass="28129">MPYYVDTHCHLDLFKGIRSSVDEEDNLPIKTITVTNTPVLWAPNQKLFGESHNIRVALGLHPELAVEREHETDSFDNLCSKAKYIGEIGLDGTSKGKSVRDTQLKVFRSLLDSVKNSNPKVLTVHSRGAAKETIDELTTALKGTQHQVILHWYSGSSRDLKSAVERGYFFSINHRMLASKNGQNIIKEIPQDKLVTETDAPFTFSDKIFTREQSLQEAVKGLATIWMKDQDQVKYKIWENFTRLLLPA</sequence>
<dbReference type="Gene3D" id="3.20.20.140">
    <property type="entry name" value="Metal-dependent hydrolases"/>
    <property type="match status" value="1"/>
</dbReference>
<dbReference type="NCBIfam" id="NF041926">
    <property type="entry name" value="QatD"/>
    <property type="match status" value="1"/>
</dbReference>
<dbReference type="Proteomes" id="UP000256708">
    <property type="component" value="Unassembled WGS sequence"/>
</dbReference>
<feature type="binding site" evidence="3">
    <location>
        <position position="125"/>
    </location>
    <ligand>
        <name>a divalent metal cation</name>
        <dbReference type="ChEBI" id="CHEBI:60240"/>
        <label>2</label>
    </ligand>
</feature>
<evidence type="ECO:0000256" key="1">
    <source>
        <dbReference type="ARBA" id="ARBA00009275"/>
    </source>
</evidence>
<dbReference type="AlphaFoldDB" id="A0A3D8L7G9"/>
<feature type="binding site" evidence="3">
    <location>
        <position position="151"/>
    </location>
    <ligand>
        <name>a divalent metal cation</name>
        <dbReference type="ChEBI" id="CHEBI:60240"/>
        <label>2</label>
    </ligand>
</feature>
<name>A0A3D8L7G9_9BACT</name>
<dbReference type="PIRSF" id="PIRSF005902">
    <property type="entry name" value="DNase_TatD"/>
    <property type="match status" value="1"/>
</dbReference>
<dbReference type="InterPro" id="IPR001130">
    <property type="entry name" value="TatD-like"/>
</dbReference>
<dbReference type="Pfam" id="PF01026">
    <property type="entry name" value="TatD_DNase"/>
    <property type="match status" value="1"/>
</dbReference>
<comment type="caution">
    <text evidence="4">The sequence shown here is derived from an EMBL/GenBank/DDBJ whole genome shotgun (WGS) entry which is preliminary data.</text>
</comment>
<dbReference type="PANTHER" id="PTHR46124">
    <property type="entry name" value="D-AMINOACYL-TRNA DEACYLASE"/>
    <property type="match status" value="1"/>
</dbReference>
<protein>
    <submittedName>
        <fullName evidence="4">TatD family deoxyribonuclease</fullName>
    </submittedName>
</protein>
<feature type="binding site" evidence="3">
    <location>
        <position position="10"/>
    </location>
    <ligand>
        <name>a divalent metal cation</name>
        <dbReference type="ChEBI" id="CHEBI:60240"/>
        <label>1</label>
    </ligand>
</feature>
<evidence type="ECO:0000256" key="3">
    <source>
        <dbReference type="PIRSR" id="PIRSR005902-1"/>
    </source>
</evidence>
<feature type="binding site" evidence="3">
    <location>
        <position position="87"/>
    </location>
    <ligand>
        <name>a divalent metal cation</name>
        <dbReference type="ChEBI" id="CHEBI:60240"/>
        <label>1</label>
    </ligand>
</feature>
<evidence type="ECO:0000313" key="5">
    <source>
        <dbReference type="Proteomes" id="UP000256708"/>
    </source>
</evidence>
<dbReference type="GO" id="GO:0046872">
    <property type="term" value="F:metal ion binding"/>
    <property type="evidence" value="ECO:0007669"/>
    <property type="project" value="UniProtKB-KW"/>
</dbReference>